<protein>
    <submittedName>
        <fullName evidence="1">Uncharacterized protein</fullName>
    </submittedName>
</protein>
<gene>
    <name evidence="1" type="ORF">O6H91_16G056900</name>
</gene>
<proteinExistence type="predicted"/>
<evidence type="ECO:0000313" key="1">
    <source>
        <dbReference type="EMBL" id="KAJ7527482.1"/>
    </source>
</evidence>
<organism evidence="1 2">
    <name type="scientific">Diphasiastrum complanatum</name>
    <name type="common">Issler's clubmoss</name>
    <name type="synonym">Lycopodium complanatum</name>
    <dbReference type="NCBI Taxonomy" id="34168"/>
    <lineage>
        <taxon>Eukaryota</taxon>
        <taxon>Viridiplantae</taxon>
        <taxon>Streptophyta</taxon>
        <taxon>Embryophyta</taxon>
        <taxon>Tracheophyta</taxon>
        <taxon>Lycopodiopsida</taxon>
        <taxon>Lycopodiales</taxon>
        <taxon>Lycopodiaceae</taxon>
        <taxon>Lycopodioideae</taxon>
        <taxon>Diphasiastrum</taxon>
    </lineage>
</organism>
<comment type="caution">
    <text evidence="1">The sequence shown here is derived from an EMBL/GenBank/DDBJ whole genome shotgun (WGS) entry which is preliminary data.</text>
</comment>
<reference evidence="2" key="1">
    <citation type="journal article" date="2024" name="Proc. Natl. Acad. Sci. U.S.A.">
        <title>Extraordinary preservation of gene collinearity over three hundred million years revealed in homosporous lycophytes.</title>
        <authorList>
            <person name="Li C."/>
            <person name="Wickell D."/>
            <person name="Kuo L.Y."/>
            <person name="Chen X."/>
            <person name="Nie B."/>
            <person name="Liao X."/>
            <person name="Peng D."/>
            <person name="Ji J."/>
            <person name="Jenkins J."/>
            <person name="Williams M."/>
            <person name="Shu S."/>
            <person name="Plott C."/>
            <person name="Barry K."/>
            <person name="Rajasekar S."/>
            <person name="Grimwood J."/>
            <person name="Han X."/>
            <person name="Sun S."/>
            <person name="Hou Z."/>
            <person name="He W."/>
            <person name="Dai G."/>
            <person name="Sun C."/>
            <person name="Schmutz J."/>
            <person name="Leebens-Mack J.H."/>
            <person name="Li F.W."/>
            <person name="Wang L."/>
        </authorList>
    </citation>
    <scope>NUCLEOTIDE SEQUENCE [LARGE SCALE GENOMIC DNA]</scope>
    <source>
        <strain evidence="2">cv. PW_Plant_1</strain>
    </source>
</reference>
<name>A0ACC2BCQ0_DIPCM</name>
<sequence>MPLGKQPRSRLGRGGHRPRQGGHQNWGHAKPDAPSKRRGLRTHIFVLIITEEIVLRLLVWMMTTMAPFHSVRQSIISFPAFRRSILTSGAFERQRMSGLRKDSKPRNNLSNSDSSFIRHHLHSTTALKFQKRPYSQVSHVDAKLQIELVPCLVDNYAYIIYDPNSNQTGVVDPSIAEPVKKALRKMDRQLTHILNTHHHWDHTGGNKDLKYYYGAKIVAPHADGIQDIDVPVGDGDTWMFGEHTMNILGTPGHTLGHVSFYFPGSNVVFTGDTLFSIGCGRLLEGSADQMWASLSKIADLPDNTKIYCGHEYTLVCVSPNSSLQVVHVVKAGQFKRMPSIAILHV</sequence>
<accession>A0ACC2BCQ0</accession>
<evidence type="ECO:0000313" key="2">
    <source>
        <dbReference type="Proteomes" id="UP001162992"/>
    </source>
</evidence>
<keyword evidence="2" id="KW-1185">Reference proteome</keyword>
<dbReference type="EMBL" id="CM055107">
    <property type="protein sequence ID" value="KAJ7527482.1"/>
    <property type="molecule type" value="Genomic_DNA"/>
</dbReference>
<dbReference type="Proteomes" id="UP001162992">
    <property type="component" value="Chromosome 16"/>
</dbReference>